<keyword evidence="2" id="KW-1185">Reference proteome</keyword>
<evidence type="ECO:0000313" key="1">
    <source>
        <dbReference type="EMBL" id="MBM2767949.1"/>
    </source>
</evidence>
<gene>
    <name evidence="1" type="ORF">JQK92_16105</name>
</gene>
<accession>A0ABS2B6M7</accession>
<protein>
    <submittedName>
        <fullName evidence="1">Uncharacterized protein</fullName>
    </submittedName>
</protein>
<organism evidence="1 2">
    <name type="scientific">Burkholderia anthina</name>
    <dbReference type="NCBI Taxonomy" id="179879"/>
    <lineage>
        <taxon>Bacteria</taxon>
        <taxon>Pseudomonadati</taxon>
        <taxon>Pseudomonadota</taxon>
        <taxon>Betaproteobacteria</taxon>
        <taxon>Burkholderiales</taxon>
        <taxon>Burkholderiaceae</taxon>
        <taxon>Burkholderia</taxon>
        <taxon>Burkholderia cepacia complex</taxon>
    </lineage>
</organism>
<name>A0ABS2B6M7_9BURK</name>
<dbReference type="EMBL" id="JAFCIQ010000010">
    <property type="protein sequence ID" value="MBM2767949.1"/>
    <property type="molecule type" value="Genomic_DNA"/>
</dbReference>
<dbReference type="RefSeq" id="WP_174926553.1">
    <property type="nucleotide sequence ID" value="NZ_CABVLY010000010.1"/>
</dbReference>
<proteinExistence type="predicted"/>
<dbReference type="GeneID" id="56501090"/>
<dbReference type="Proteomes" id="UP000755577">
    <property type="component" value="Unassembled WGS sequence"/>
</dbReference>
<evidence type="ECO:0000313" key="2">
    <source>
        <dbReference type="Proteomes" id="UP000755577"/>
    </source>
</evidence>
<reference evidence="1 2" key="1">
    <citation type="submission" date="2021-02" db="EMBL/GenBank/DDBJ databases">
        <title>Draft genome of the type strains Burkholderia anthina DSM16086.</title>
        <authorList>
            <person name="Hertel R."/>
            <person name="Meissner J."/>
            <person name="Poehlein A."/>
            <person name="Daniel R."/>
            <person name="Commichau F.M."/>
        </authorList>
    </citation>
    <scope>NUCLEOTIDE SEQUENCE [LARGE SCALE GENOMIC DNA]</scope>
    <source>
        <strain evidence="1 2">DSM 16086</strain>
    </source>
</reference>
<sequence length="84" mass="9992">MNQRDEKLRLVREIIEFIETQPYDPEICARYVYVKSLDARAYRYGDKRLNVLLDAIGGMSAGEEFFYSKDELLEMLKLYLSEMQ</sequence>
<comment type="caution">
    <text evidence="1">The sequence shown here is derived from an EMBL/GenBank/DDBJ whole genome shotgun (WGS) entry which is preliminary data.</text>
</comment>